<evidence type="ECO:0000256" key="1">
    <source>
        <dbReference type="SAM" id="MobiDB-lite"/>
    </source>
</evidence>
<name>A0AAV0YAT2_9HEMI</name>
<dbReference type="EMBL" id="CARXXK010001571">
    <property type="protein sequence ID" value="CAI6376737.1"/>
    <property type="molecule type" value="Genomic_DNA"/>
</dbReference>
<feature type="region of interest" description="Disordered" evidence="1">
    <location>
        <begin position="1"/>
        <end position="54"/>
    </location>
</feature>
<accession>A0AAV0YAT2</accession>
<keyword evidence="3" id="KW-1185">Reference proteome</keyword>
<proteinExistence type="predicted"/>
<comment type="caution">
    <text evidence="2">The sequence shown here is derived from an EMBL/GenBank/DDBJ whole genome shotgun (WGS) entry which is preliminary data.</text>
</comment>
<organism evidence="2 3">
    <name type="scientific">Macrosiphum euphorbiae</name>
    <name type="common">potato aphid</name>
    <dbReference type="NCBI Taxonomy" id="13131"/>
    <lineage>
        <taxon>Eukaryota</taxon>
        <taxon>Metazoa</taxon>
        <taxon>Ecdysozoa</taxon>
        <taxon>Arthropoda</taxon>
        <taxon>Hexapoda</taxon>
        <taxon>Insecta</taxon>
        <taxon>Pterygota</taxon>
        <taxon>Neoptera</taxon>
        <taxon>Paraneoptera</taxon>
        <taxon>Hemiptera</taxon>
        <taxon>Sternorrhyncha</taxon>
        <taxon>Aphidomorpha</taxon>
        <taxon>Aphidoidea</taxon>
        <taxon>Aphididae</taxon>
        <taxon>Macrosiphini</taxon>
        <taxon>Macrosiphum</taxon>
    </lineage>
</organism>
<evidence type="ECO:0000313" key="2">
    <source>
        <dbReference type="EMBL" id="CAI6376737.1"/>
    </source>
</evidence>
<protein>
    <submittedName>
        <fullName evidence="2">Uncharacterized protein</fullName>
    </submittedName>
</protein>
<reference evidence="2 3" key="1">
    <citation type="submission" date="2023-01" db="EMBL/GenBank/DDBJ databases">
        <authorList>
            <person name="Whitehead M."/>
        </authorList>
    </citation>
    <scope>NUCLEOTIDE SEQUENCE [LARGE SCALE GENOMIC DNA]</scope>
</reference>
<dbReference type="AlphaFoldDB" id="A0AAV0YAT2"/>
<evidence type="ECO:0000313" key="3">
    <source>
        <dbReference type="Proteomes" id="UP001160148"/>
    </source>
</evidence>
<feature type="compositionally biased region" description="Low complexity" evidence="1">
    <location>
        <begin position="10"/>
        <end position="19"/>
    </location>
</feature>
<sequence length="107" mass="12462">MAGVNRRLENVNNNNNNNRVVRRSRDVNNNDIVDESDPDTVSASETESDLEPDRDIDAELHAAWERVCVNMVRLRHMFGRPNARNAPRTITIKKLLQQHRHGRRRPE</sequence>
<gene>
    <name evidence="2" type="ORF">MEUPH1_LOCUS30077</name>
</gene>
<dbReference type="Proteomes" id="UP001160148">
    <property type="component" value="Unassembled WGS sequence"/>
</dbReference>